<gene>
    <name evidence="3" type="ORF">CBW65_15085</name>
</gene>
<feature type="coiled-coil region" evidence="1">
    <location>
        <begin position="208"/>
        <end position="239"/>
    </location>
</feature>
<dbReference type="PANTHER" id="PTHR46732">
    <property type="entry name" value="ATP-DEPENDENT PROTEASE LA (LON) DOMAIN PROTEIN"/>
    <property type="match status" value="1"/>
</dbReference>
<reference evidence="4" key="1">
    <citation type="submission" date="2017-05" db="EMBL/GenBank/DDBJ databases">
        <authorList>
            <person name="Sung H."/>
        </authorList>
    </citation>
    <scope>NUCLEOTIDE SEQUENCE [LARGE SCALE GENOMIC DNA]</scope>
    <source>
        <strain evidence="4">AR23208</strain>
    </source>
</reference>
<dbReference type="KEGG" id="tum:CBW65_15085"/>
<dbReference type="InterPro" id="IPR015947">
    <property type="entry name" value="PUA-like_sf"/>
</dbReference>
<organism evidence="3 4">
    <name type="scientific">Tumebacillus avium</name>
    <dbReference type="NCBI Taxonomy" id="1903704"/>
    <lineage>
        <taxon>Bacteria</taxon>
        <taxon>Bacillati</taxon>
        <taxon>Bacillota</taxon>
        <taxon>Bacilli</taxon>
        <taxon>Bacillales</taxon>
        <taxon>Alicyclobacillaceae</taxon>
        <taxon>Tumebacillus</taxon>
    </lineage>
</organism>
<name>A0A1Y0IPF7_9BACL</name>
<dbReference type="Gene3D" id="1.20.58.1480">
    <property type="match status" value="1"/>
</dbReference>
<dbReference type="PANTHER" id="PTHR46732:SF8">
    <property type="entry name" value="ATP-DEPENDENT PROTEASE LA (LON) DOMAIN PROTEIN"/>
    <property type="match status" value="1"/>
</dbReference>
<evidence type="ECO:0000256" key="1">
    <source>
        <dbReference type="SAM" id="Coils"/>
    </source>
</evidence>
<dbReference type="InterPro" id="IPR003111">
    <property type="entry name" value="Lon_prtase_N"/>
</dbReference>
<accession>A0A1Y0IPF7</accession>
<keyword evidence="4" id="KW-1185">Reference proteome</keyword>
<sequence>MCFYKSCAAGFIMRTNRTDTGKGNPGMGTFRLQLFPLHTVLYPHGLLPLHIFEPRYRTMIEMCVEHDVPFGIVQIVAGVESGGKAKTAEVGTVARIQSLTRLEDGRMLITTRGEGRFKILSSAYDGECLTAEVEPLDDQPTPELVLASATEESADLPALFDRYHRLLTASLNAVYDKIDLPGDPELLSWMIPAFLHVPTELKQAVLINTSLTERLELVRELLAEETEKLEDMIREARGE</sequence>
<dbReference type="Gene3D" id="2.30.130.40">
    <property type="entry name" value="LON domain-like"/>
    <property type="match status" value="1"/>
</dbReference>
<dbReference type="InterPro" id="IPR046336">
    <property type="entry name" value="Lon_prtase_N_sf"/>
</dbReference>
<dbReference type="EMBL" id="CP021434">
    <property type="protein sequence ID" value="ARU62180.1"/>
    <property type="molecule type" value="Genomic_DNA"/>
</dbReference>
<evidence type="ECO:0000259" key="2">
    <source>
        <dbReference type="PROSITE" id="PS51787"/>
    </source>
</evidence>
<dbReference type="Pfam" id="PF02190">
    <property type="entry name" value="LON_substr_bdg"/>
    <property type="match status" value="1"/>
</dbReference>
<evidence type="ECO:0000313" key="3">
    <source>
        <dbReference type="EMBL" id="ARU62180.1"/>
    </source>
</evidence>
<dbReference type="AlphaFoldDB" id="A0A1Y0IPF7"/>
<dbReference type="Proteomes" id="UP000195437">
    <property type="component" value="Chromosome"/>
</dbReference>
<proteinExistence type="predicted"/>
<keyword evidence="1" id="KW-0175">Coiled coil</keyword>
<feature type="domain" description="Lon N-terminal" evidence="2">
    <location>
        <begin position="32"/>
        <end position="226"/>
    </location>
</feature>
<protein>
    <recommendedName>
        <fullName evidence="2">Lon N-terminal domain-containing protein</fullName>
    </recommendedName>
</protein>
<dbReference type="PROSITE" id="PS51787">
    <property type="entry name" value="LON_N"/>
    <property type="match status" value="1"/>
</dbReference>
<dbReference type="SUPFAM" id="SSF88697">
    <property type="entry name" value="PUA domain-like"/>
    <property type="match status" value="1"/>
</dbReference>
<dbReference type="SMART" id="SM00464">
    <property type="entry name" value="LON"/>
    <property type="match status" value="1"/>
</dbReference>
<evidence type="ECO:0000313" key="4">
    <source>
        <dbReference type="Proteomes" id="UP000195437"/>
    </source>
</evidence>